<keyword evidence="8" id="KW-0862">Zinc</keyword>
<dbReference type="InterPro" id="IPR023780">
    <property type="entry name" value="Chromo_domain"/>
</dbReference>
<dbReference type="InterPro" id="IPR050973">
    <property type="entry name" value="H3K9_Histone-Lys_N-MTase"/>
</dbReference>
<dbReference type="SMART" id="SM00298">
    <property type="entry name" value="CHROMO"/>
    <property type="match status" value="1"/>
</dbReference>
<evidence type="ECO:0000256" key="1">
    <source>
        <dbReference type="ARBA" id="ARBA00004123"/>
    </source>
</evidence>
<dbReference type="InterPro" id="IPR003616">
    <property type="entry name" value="Post-SET_dom"/>
</dbReference>
<dbReference type="Gene3D" id="2.170.270.10">
    <property type="entry name" value="SET domain"/>
    <property type="match status" value="1"/>
</dbReference>
<dbReference type="EMBL" id="GANO01002698">
    <property type="protein sequence ID" value="JAB57173.1"/>
    <property type="molecule type" value="mRNA"/>
</dbReference>
<feature type="region of interest" description="Disordered" evidence="11">
    <location>
        <begin position="337"/>
        <end position="357"/>
    </location>
</feature>
<feature type="compositionally biased region" description="Low complexity" evidence="11">
    <location>
        <begin position="132"/>
        <end position="144"/>
    </location>
</feature>
<dbReference type="Gene3D" id="2.40.50.40">
    <property type="match status" value="1"/>
</dbReference>
<feature type="compositionally biased region" description="Basic and acidic residues" evidence="11">
    <location>
        <begin position="250"/>
        <end position="264"/>
    </location>
</feature>
<reference evidence="16" key="1">
    <citation type="journal article" date="2014" name="Insect Biochem. Mol. Biol.">
        <title>An insight into the sialome of the frog biting fly, Corethrella appendiculata.</title>
        <authorList>
            <person name="Ribeiro J.M.C."/>
            <person name="Chagas A.C."/>
            <person name="Pham V.M."/>
            <person name="Lounibos L.P."/>
            <person name="Calvo E."/>
        </authorList>
    </citation>
    <scope>NUCLEOTIDE SEQUENCE</scope>
    <source>
        <tissue evidence="16">Salivary glands</tissue>
    </source>
</reference>
<keyword evidence="6" id="KW-0949">S-adenosyl-L-methionine</keyword>
<dbReference type="PROSITE" id="PS50013">
    <property type="entry name" value="CHROMO_2"/>
    <property type="match status" value="1"/>
</dbReference>
<feature type="region of interest" description="Disordered" evidence="11">
    <location>
        <begin position="55"/>
        <end position="76"/>
    </location>
</feature>
<keyword evidence="9" id="KW-0539">Nucleus</keyword>
<dbReference type="Pfam" id="PF00385">
    <property type="entry name" value="Chromo"/>
    <property type="match status" value="1"/>
</dbReference>
<keyword evidence="5 16" id="KW-0808">Transferase</keyword>
<evidence type="ECO:0000256" key="11">
    <source>
        <dbReference type="SAM" id="MobiDB-lite"/>
    </source>
</evidence>
<dbReference type="Pfam" id="PF00856">
    <property type="entry name" value="SET"/>
    <property type="match status" value="1"/>
</dbReference>
<protein>
    <submittedName>
        <fullName evidence="16">Putative histone-lysine n-methyltransferase</fullName>
    </submittedName>
</protein>
<dbReference type="SUPFAM" id="SSF82199">
    <property type="entry name" value="SET domain"/>
    <property type="match status" value="1"/>
</dbReference>
<feature type="non-terminal residue" evidence="16">
    <location>
        <position position="1"/>
    </location>
</feature>
<dbReference type="PROSITE" id="PS50280">
    <property type="entry name" value="SET"/>
    <property type="match status" value="1"/>
</dbReference>
<dbReference type="PROSITE" id="PS50867">
    <property type="entry name" value="PRE_SET"/>
    <property type="match status" value="1"/>
</dbReference>
<feature type="compositionally biased region" description="Polar residues" evidence="11">
    <location>
        <begin position="145"/>
        <end position="156"/>
    </location>
</feature>
<feature type="region of interest" description="Disordered" evidence="11">
    <location>
        <begin position="132"/>
        <end position="264"/>
    </location>
</feature>
<evidence type="ECO:0000256" key="5">
    <source>
        <dbReference type="ARBA" id="ARBA00022679"/>
    </source>
</evidence>
<dbReference type="InterPro" id="IPR001214">
    <property type="entry name" value="SET_dom"/>
</dbReference>
<feature type="domain" description="SET" evidence="13">
    <location>
        <begin position="541"/>
        <end position="666"/>
    </location>
</feature>
<dbReference type="CDD" id="cd00024">
    <property type="entry name" value="CD_CSD"/>
    <property type="match status" value="1"/>
</dbReference>
<dbReference type="InterPro" id="IPR023779">
    <property type="entry name" value="Chromodomain_CS"/>
</dbReference>
<dbReference type="Pfam" id="PF05033">
    <property type="entry name" value="Pre-SET"/>
    <property type="match status" value="1"/>
</dbReference>
<dbReference type="GO" id="GO:0000775">
    <property type="term" value="C:chromosome, centromeric region"/>
    <property type="evidence" value="ECO:0007669"/>
    <property type="project" value="UniProtKB-SubCell"/>
</dbReference>
<feature type="compositionally biased region" description="Low complexity" evidence="11">
    <location>
        <begin position="235"/>
        <end position="246"/>
    </location>
</feature>
<evidence type="ECO:0000256" key="7">
    <source>
        <dbReference type="ARBA" id="ARBA00022723"/>
    </source>
</evidence>
<organism evidence="16">
    <name type="scientific">Corethrella appendiculata</name>
    <dbReference type="NCBI Taxonomy" id="1370023"/>
    <lineage>
        <taxon>Eukaryota</taxon>
        <taxon>Metazoa</taxon>
        <taxon>Ecdysozoa</taxon>
        <taxon>Arthropoda</taxon>
        <taxon>Hexapoda</taxon>
        <taxon>Insecta</taxon>
        <taxon>Pterygota</taxon>
        <taxon>Neoptera</taxon>
        <taxon>Endopterygota</taxon>
        <taxon>Diptera</taxon>
        <taxon>Nematocera</taxon>
        <taxon>Culicoidea</taxon>
        <taxon>Chaoboridae</taxon>
        <taxon>Corethrella</taxon>
    </lineage>
</organism>
<dbReference type="GO" id="GO:0005634">
    <property type="term" value="C:nucleus"/>
    <property type="evidence" value="ECO:0007669"/>
    <property type="project" value="UniProtKB-SubCell"/>
</dbReference>
<feature type="domain" description="Pre-SET" evidence="14">
    <location>
        <begin position="478"/>
        <end position="538"/>
    </location>
</feature>
<keyword evidence="7" id="KW-0479">Metal-binding</keyword>
<dbReference type="InterPro" id="IPR007728">
    <property type="entry name" value="Pre-SET_dom"/>
</dbReference>
<dbReference type="PROSITE" id="PS50868">
    <property type="entry name" value="POST_SET"/>
    <property type="match status" value="1"/>
</dbReference>
<evidence type="ECO:0000256" key="8">
    <source>
        <dbReference type="ARBA" id="ARBA00022833"/>
    </source>
</evidence>
<sequence>KAISGVQTVRFKNELERNITIKLEKLSAELINRLKKSPNAIDEFIIDIRKKYPNSQPETIKSSRKRQRSVSVTKTSPIHSITSPILKQSKLDIFFKKSPPIADAAAATTMTPTTANSDQKRKSNIFDYFNTNNINNKEISGNNTVDSETSSLQSTNSLDRRSVSLSRTSLSPPLSATRNRRKSTNQIVEPSPKAAVSAKLTKRRKSMYVENSQEAPPSVSTPTSAAKKSRKSMPASSGTTAAAVSTPKSTKKEKPQRESDEVTSKEYTVEAIIDIDHINFQPYFNIKWKNYSDKSNTWEPLKNIQDCTQIIADFLQKNYRLYEDVIKKILEELEKEQQEDDSSQQQEENQKQTRSIVEQKNMKKSFEQMLKEIESYDDFSFKSDVIICAKSRLVNPNQVLTKIIERVKKQLPYYESYRKRTEQMKKLAEFSEKITQIECGSKIYVENDYDFDVPSENFFYVKDNVAGTDVVIPNDPPFGCECPKGCDIRSDCCGKKAGSQFAYTVKKRIRLPPGIAIYECNDKCKCPSDCNNRVIQNGRKLNLCIFKTQNGRGWGVKTMQVIPEGQYITEYVGEIIKDDEADRRGKEYDAAGRTYLFDLDINRADNPYIIDATRYGNISRFINHSCDPNCTIYSFFVNCLDVNLPRLAFFANRRIEIGEELVFNYSTQVSSDGRLNGSQETTNKDSVNNVSNGHDDDDSDEETDNNFIHPCRCGADNCKQYIF</sequence>
<keyword evidence="4 16" id="KW-0489">Methyltransferase</keyword>
<evidence type="ECO:0000256" key="6">
    <source>
        <dbReference type="ARBA" id="ARBA00022691"/>
    </source>
</evidence>
<evidence type="ECO:0000259" key="12">
    <source>
        <dbReference type="PROSITE" id="PS50013"/>
    </source>
</evidence>
<dbReference type="PROSITE" id="PS00598">
    <property type="entry name" value="CHROMO_1"/>
    <property type="match status" value="1"/>
</dbReference>
<evidence type="ECO:0000313" key="16">
    <source>
        <dbReference type="EMBL" id="JAB57173.1"/>
    </source>
</evidence>
<feature type="domain" description="Post-SET" evidence="15">
    <location>
        <begin position="710"/>
        <end position="723"/>
    </location>
</feature>
<dbReference type="GO" id="GO:0032259">
    <property type="term" value="P:methylation"/>
    <property type="evidence" value="ECO:0007669"/>
    <property type="project" value="UniProtKB-KW"/>
</dbReference>
<dbReference type="PANTHER" id="PTHR46223">
    <property type="entry name" value="HISTONE-LYSINE N-METHYLTRANSFERASE SUV39H"/>
    <property type="match status" value="1"/>
</dbReference>
<evidence type="ECO:0000256" key="2">
    <source>
        <dbReference type="ARBA" id="ARBA00004584"/>
    </source>
</evidence>
<evidence type="ECO:0000259" key="15">
    <source>
        <dbReference type="PROSITE" id="PS50868"/>
    </source>
</evidence>
<comment type="subcellular location">
    <subcellularLocation>
        <location evidence="2">Chromosome</location>
        <location evidence="2">Centromere</location>
    </subcellularLocation>
    <subcellularLocation>
        <location evidence="1">Nucleus</location>
    </subcellularLocation>
</comment>
<dbReference type="SMART" id="SM00468">
    <property type="entry name" value="PreSET"/>
    <property type="match status" value="1"/>
</dbReference>
<evidence type="ECO:0000256" key="3">
    <source>
        <dbReference type="ARBA" id="ARBA00022454"/>
    </source>
</evidence>
<dbReference type="InterPro" id="IPR046341">
    <property type="entry name" value="SET_dom_sf"/>
</dbReference>
<dbReference type="AlphaFoldDB" id="U5ETN6"/>
<feature type="domain" description="Chromo" evidence="12">
    <location>
        <begin position="267"/>
        <end position="318"/>
    </location>
</feature>
<dbReference type="SMART" id="SM00317">
    <property type="entry name" value="SET"/>
    <property type="match status" value="1"/>
</dbReference>
<evidence type="ECO:0000259" key="14">
    <source>
        <dbReference type="PROSITE" id="PS50867"/>
    </source>
</evidence>
<feature type="compositionally biased region" description="Polar residues" evidence="11">
    <location>
        <begin position="209"/>
        <end position="226"/>
    </location>
</feature>
<evidence type="ECO:0000256" key="10">
    <source>
        <dbReference type="ARBA" id="ARBA00023328"/>
    </source>
</evidence>
<keyword evidence="3" id="KW-0158">Chromosome</keyword>
<evidence type="ECO:0000259" key="13">
    <source>
        <dbReference type="PROSITE" id="PS50280"/>
    </source>
</evidence>
<name>U5ETN6_9DIPT</name>
<dbReference type="GO" id="GO:0008270">
    <property type="term" value="F:zinc ion binding"/>
    <property type="evidence" value="ECO:0007669"/>
    <property type="project" value="InterPro"/>
</dbReference>
<feature type="compositionally biased region" description="Low complexity" evidence="11">
    <location>
        <begin position="163"/>
        <end position="175"/>
    </location>
</feature>
<dbReference type="InterPro" id="IPR016197">
    <property type="entry name" value="Chromo-like_dom_sf"/>
</dbReference>
<dbReference type="SUPFAM" id="SSF54160">
    <property type="entry name" value="Chromo domain-like"/>
    <property type="match status" value="1"/>
</dbReference>
<dbReference type="InterPro" id="IPR000953">
    <property type="entry name" value="Chromo/chromo_shadow_dom"/>
</dbReference>
<accession>U5ETN6</accession>
<evidence type="ECO:0000256" key="9">
    <source>
        <dbReference type="ARBA" id="ARBA00023242"/>
    </source>
</evidence>
<feature type="region of interest" description="Disordered" evidence="11">
    <location>
        <begin position="671"/>
        <end position="703"/>
    </location>
</feature>
<dbReference type="GO" id="GO:0046974">
    <property type="term" value="F:histone H3K9 methyltransferase activity"/>
    <property type="evidence" value="ECO:0007669"/>
    <property type="project" value="TreeGrafter"/>
</dbReference>
<evidence type="ECO:0000256" key="4">
    <source>
        <dbReference type="ARBA" id="ARBA00022603"/>
    </source>
</evidence>
<feature type="compositionally biased region" description="Polar residues" evidence="11">
    <location>
        <begin position="671"/>
        <end position="681"/>
    </location>
</feature>
<dbReference type="PANTHER" id="PTHR46223:SF4">
    <property type="entry name" value="HISTONE-LYSINE N-METHYLTRANSFERASE-RELATED"/>
    <property type="match status" value="1"/>
</dbReference>
<proteinExistence type="evidence at transcript level"/>
<dbReference type="CDD" id="cd10542">
    <property type="entry name" value="SET_SUV39H"/>
    <property type="match status" value="1"/>
</dbReference>
<keyword evidence="10" id="KW-0137">Centromere</keyword>